<proteinExistence type="predicted"/>
<dbReference type="RefSeq" id="WP_004994577.1">
    <property type="nucleotide sequence ID" value="NZ_AP018824.1"/>
</dbReference>
<name>A0A3F3L903_9GAMM</name>
<dbReference type="Proteomes" id="UP001164081">
    <property type="component" value="Chromosome"/>
</dbReference>
<dbReference type="Proteomes" id="UP000595320">
    <property type="component" value="Chromosome"/>
</dbReference>
<dbReference type="EMBL" id="CP068176">
    <property type="protein sequence ID" value="QQT87048.1"/>
    <property type="molecule type" value="Genomic_DNA"/>
</dbReference>
<evidence type="ECO:0000313" key="1">
    <source>
        <dbReference type="EMBL" id="QQT87048.1"/>
    </source>
</evidence>
<dbReference type="AlphaFoldDB" id="A0A3F3L903"/>
<evidence type="ECO:0000313" key="3">
    <source>
        <dbReference type="Proteomes" id="UP000595320"/>
    </source>
</evidence>
<accession>A0A3F3L903</accession>
<evidence type="ECO:0000313" key="2">
    <source>
        <dbReference type="EMBL" id="UYF75333.1"/>
    </source>
</evidence>
<sequence>MINNNVFITTEEFVQEFKDLKDNLIRGYFTIDSDISRIHVLAESGMSNEQINLTKNIVSEVLTDALYTILLGLEGSASIAQYQIMYKLFDEASNELTGNIESIAWEKFHSENA</sequence>
<dbReference type="EMBL" id="CP089044">
    <property type="protein sequence ID" value="UYF75333.1"/>
    <property type="molecule type" value="Genomic_DNA"/>
</dbReference>
<organism evidence="1 3">
    <name type="scientific">Acinetobacter ursingii</name>
    <dbReference type="NCBI Taxonomy" id="108980"/>
    <lineage>
        <taxon>Bacteria</taxon>
        <taxon>Pseudomonadati</taxon>
        <taxon>Pseudomonadota</taxon>
        <taxon>Gammaproteobacteria</taxon>
        <taxon>Moraxellales</taxon>
        <taxon>Moraxellaceae</taxon>
        <taxon>Acinetobacter</taxon>
    </lineage>
</organism>
<reference evidence="1 3" key="1">
    <citation type="submission" date="2021-01" db="EMBL/GenBank/DDBJ databases">
        <title>FDA dAtabase for Regulatory Grade micrObial Sequences (FDA-ARGOS): Supporting development and validation of Infectious Disease Dx tests.</title>
        <authorList>
            <person name="Sproer C."/>
            <person name="Gronow S."/>
            <person name="Severitt S."/>
            <person name="Schroder I."/>
            <person name="Tallon L."/>
            <person name="Sadzewicz L."/>
            <person name="Zhao X."/>
            <person name="Boylan J."/>
            <person name="Ott S."/>
            <person name="Bowen H."/>
            <person name="Vavikolanu K."/>
            <person name="Mehta A."/>
            <person name="Aluvathingal J."/>
            <person name="Nadendla S."/>
            <person name="Lowell S."/>
            <person name="Myers T."/>
            <person name="Yan Y."/>
            <person name="Sichtig H."/>
        </authorList>
    </citation>
    <scope>NUCLEOTIDE SEQUENCE [LARGE SCALE GENOMIC DNA]</scope>
    <source>
        <strain evidence="1 3">FDAARGOS_1096</strain>
    </source>
</reference>
<protein>
    <submittedName>
        <fullName evidence="1">Uncharacterized protein</fullName>
    </submittedName>
</protein>
<dbReference type="GeneID" id="66210680"/>
<reference evidence="2" key="2">
    <citation type="journal article" date="2022" name="J Glob Antimicrob Resist">
        <title>Comparative analysis of IMP-4- and OXA-58-containing plasmids of three carbapenemase-producing Acinetobacter ursingii strains in the Netherlands.</title>
        <authorList>
            <person name="Hendrickx A.P.A."/>
            <person name="Schade R.P."/>
            <person name="Landman F."/>
            <person name="Bosch T."/>
            <person name="Schouls L.M."/>
            <person name="van Dijk K."/>
        </authorList>
    </citation>
    <scope>NUCLEOTIDE SEQUENCE</scope>
    <source>
        <strain evidence="2">RIVM_C010761</strain>
    </source>
</reference>
<gene>
    <name evidence="1" type="ORF">I6I53_04545</name>
    <name evidence="2" type="ORF">LSO58_16370</name>
</gene>